<evidence type="ECO:0000256" key="6">
    <source>
        <dbReference type="ARBA" id="ARBA00022490"/>
    </source>
</evidence>
<dbReference type="EC" id="3.4.19.12" evidence="5"/>
<evidence type="ECO:0000256" key="8">
    <source>
        <dbReference type="ARBA" id="ARBA00022670"/>
    </source>
</evidence>
<keyword evidence="10" id="KW-0863">Zinc-finger</keyword>
<keyword evidence="14" id="KW-0862">Zinc</keyword>
<dbReference type="GO" id="GO:0071947">
    <property type="term" value="P:protein deubiquitination involved in ubiquitin-dependent protein catabolic process"/>
    <property type="evidence" value="ECO:0007669"/>
    <property type="project" value="TreeGrafter"/>
</dbReference>
<evidence type="ECO:0000313" key="19">
    <source>
        <dbReference type="Proteomes" id="UP000472262"/>
    </source>
</evidence>
<dbReference type="GO" id="GO:0005634">
    <property type="term" value="C:nucleus"/>
    <property type="evidence" value="ECO:0007669"/>
    <property type="project" value="UniProtKB-SubCell"/>
</dbReference>
<evidence type="ECO:0000256" key="1">
    <source>
        <dbReference type="ARBA" id="ARBA00000707"/>
    </source>
</evidence>
<keyword evidence="6" id="KW-0963">Cytoplasm</keyword>
<proteinExistence type="inferred from homology"/>
<reference evidence="18" key="2">
    <citation type="submission" date="2025-09" db="UniProtKB">
        <authorList>
            <consortium name="Ensembl"/>
        </authorList>
    </citation>
    <scope>IDENTIFICATION</scope>
</reference>
<dbReference type="SMART" id="SM00259">
    <property type="entry name" value="ZnF_A20"/>
    <property type="match status" value="1"/>
</dbReference>
<evidence type="ECO:0000256" key="9">
    <source>
        <dbReference type="ARBA" id="ARBA00022723"/>
    </source>
</evidence>
<protein>
    <recommendedName>
        <fullName evidence="5">ubiquitinyl hydrolase 1</fullName>
        <ecNumber evidence="5">3.4.19.12</ecNumber>
    </recommendedName>
</protein>
<dbReference type="Proteomes" id="UP000472262">
    <property type="component" value="Unassembled WGS sequence"/>
</dbReference>
<organism evidence="18 19">
    <name type="scientific">Sinocyclocheilus grahami</name>
    <name type="common">Dianchi golden-line fish</name>
    <name type="synonym">Barbus grahami</name>
    <dbReference type="NCBI Taxonomy" id="75366"/>
    <lineage>
        <taxon>Eukaryota</taxon>
        <taxon>Metazoa</taxon>
        <taxon>Chordata</taxon>
        <taxon>Craniata</taxon>
        <taxon>Vertebrata</taxon>
        <taxon>Euteleostomi</taxon>
        <taxon>Actinopterygii</taxon>
        <taxon>Neopterygii</taxon>
        <taxon>Teleostei</taxon>
        <taxon>Ostariophysi</taxon>
        <taxon>Cypriniformes</taxon>
        <taxon>Cyprinidae</taxon>
        <taxon>Cyprininae</taxon>
        <taxon>Sinocyclocheilus</taxon>
    </lineage>
</organism>
<evidence type="ECO:0000313" key="18">
    <source>
        <dbReference type="Ensembl" id="ENSSGRP00000049295.1"/>
    </source>
</evidence>
<dbReference type="GO" id="GO:0070530">
    <property type="term" value="F:K63-linked polyubiquitin modification-dependent protein binding"/>
    <property type="evidence" value="ECO:0007669"/>
    <property type="project" value="TreeGrafter"/>
</dbReference>
<dbReference type="InterPro" id="IPR003323">
    <property type="entry name" value="OTU_dom"/>
</dbReference>
<dbReference type="Pfam" id="PF01754">
    <property type="entry name" value="zf-A20"/>
    <property type="match status" value="1"/>
</dbReference>
<evidence type="ECO:0000256" key="12">
    <source>
        <dbReference type="ARBA" id="ARBA00022801"/>
    </source>
</evidence>
<dbReference type="PANTHER" id="PTHR13367:SF3">
    <property type="entry name" value="TUMOR NECROSIS FACTOR ALPHA-INDUCED PROTEIN 3"/>
    <property type="match status" value="1"/>
</dbReference>
<evidence type="ECO:0000256" key="11">
    <source>
        <dbReference type="ARBA" id="ARBA00022786"/>
    </source>
</evidence>
<dbReference type="GO" id="GO:0008270">
    <property type="term" value="F:zinc ion binding"/>
    <property type="evidence" value="ECO:0007669"/>
    <property type="project" value="UniProtKB-KW"/>
</dbReference>
<dbReference type="Gene3D" id="4.10.240.30">
    <property type="match status" value="1"/>
</dbReference>
<comment type="catalytic activity">
    <reaction evidence="1">
        <text>Thiol-dependent hydrolysis of ester, thioester, amide, peptide and isopeptide bonds formed by the C-terminal Gly of ubiquitin (a 76-residue protein attached to proteins as an intracellular targeting signal).</text>
        <dbReference type="EC" id="3.4.19.12"/>
    </reaction>
</comment>
<gene>
    <name evidence="18" type="primary">LOC107561980</name>
</gene>
<evidence type="ECO:0000256" key="2">
    <source>
        <dbReference type="ARBA" id="ARBA00004123"/>
    </source>
</evidence>
<dbReference type="GO" id="GO:0030177">
    <property type="term" value="P:positive regulation of Wnt signaling pathway"/>
    <property type="evidence" value="ECO:0007669"/>
    <property type="project" value="TreeGrafter"/>
</dbReference>
<evidence type="ECO:0000256" key="16">
    <source>
        <dbReference type="SAM" id="Phobius"/>
    </source>
</evidence>
<keyword evidence="8" id="KW-0645">Protease</keyword>
<dbReference type="GO" id="GO:0005737">
    <property type="term" value="C:cytoplasm"/>
    <property type="evidence" value="ECO:0007669"/>
    <property type="project" value="UniProtKB-SubCell"/>
</dbReference>
<evidence type="ECO:0000256" key="5">
    <source>
        <dbReference type="ARBA" id="ARBA00012759"/>
    </source>
</evidence>
<evidence type="ECO:0000256" key="13">
    <source>
        <dbReference type="ARBA" id="ARBA00022807"/>
    </source>
</evidence>
<keyword evidence="11" id="KW-0833">Ubl conjugation pathway</keyword>
<dbReference type="InterPro" id="IPR002653">
    <property type="entry name" value="Znf_A20"/>
</dbReference>
<dbReference type="InterPro" id="IPR051346">
    <property type="entry name" value="OTU_Deubiquitinase"/>
</dbReference>
<keyword evidence="15" id="KW-0539">Nucleus</keyword>
<keyword evidence="16" id="KW-1133">Transmembrane helix</keyword>
<keyword evidence="9" id="KW-0479">Metal-binding</keyword>
<dbReference type="AlphaFoldDB" id="A0A672NHY2"/>
<evidence type="ECO:0000256" key="15">
    <source>
        <dbReference type="ARBA" id="ARBA00023242"/>
    </source>
</evidence>
<sequence length="442" mass="49781">SCFLTNTPELTFKYKDIAVKVRSNKAKIVYVVFHFLSIIFLLLLCTSTSCDGNCLLHAASQYLLGVQDTDLVLRKALYTVLKETDTSNFRMRFQTELLHSQEFTQTGLRYSTLNWEEEWVKIVEMASPVSSSNGLQFDSLEDIHIFVLSNILRRPIIVIADQVLRSMKSGSSFSPLNVGGIYLPLHWPPGECYKYPIVLGYDSQHFAPLITIKDSGPEIRAVPLINPGRGGFEDLRVHFLTEKEQQQKEKLLKDYLMLIEIPVIGLSYDPTQIITAARLDEGNLPEDMNLMEDYLQLVNHEYKRWQEDKDSLWAPQSQRPPPFSVSQLSLIEIRCATPRCTFYVSVDTQPHCHECFEKRQAGGLSELSAVPGSGLRLRGKGHARGLLQQGLSFPTSRHGKCPYVLVLLLWGWFGSSDELCCFCPAGLKTTSTSDAHPGTVSA</sequence>
<feature type="domain" description="OTU" evidence="17">
    <location>
        <begin position="43"/>
        <end position="212"/>
    </location>
</feature>
<keyword evidence="7" id="KW-0597">Phosphoprotein</keyword>
<dbReference type="PROSITE" id="PS50802">
    <property type="entry name" value="OTU"/>
    <property type="match status" value="1"/>
</dbReference>
<dbReference type="GO" id="GO:1990168">
    <property type="term" value="P:protein K33-linked deubiquitination"/>
    <property type="evidence" value="ECO:0007669"/>
    <property type="project" value="TreeGrafter"/>
</dbReference>
<keyword evidence="12" id="KW-0378">Hydrolase</keyword>
<name>A0A672NHY2_SINGR</name>
<evidence type="ECO:0000256" key="4">
    <source>
        <dbReference type="ARBA" id="ARBA00005865"/>
    </source>
</evidence>
<evidence type="ECO:0000256" key="3">
    <source>
        <dbReference type="ARBA" id="ARBA00004496"/>
    </source>
</evidence>
<evidence type="ECO:0000256" key="7">
    <source>
        <dbReference type="ARBA" id="ARBA00022553"/>
    </source>
</evidence>
<keyword evidence="16" id="KW-0812">Transmembrane</keyword>
<comment type="similarity">
    <text evidence="4">Belongs to the peptidase C64 family.</text>
</comment>
<accession>A0A672NHY2</accession>
<dbReference type="GO" id="GO:0003677">
    <property type="term" value="F:DNA binding"/>
    <property type="evidence" value="ECO:0007669"/>
    <property type="project" value="InterPro"/>
</dbReference>
<dbReference type="FunFam" id="4.10.240.30:FF:000002">
    <property type="entry name" value="Tumor necrosis factor, alpha-induced protein 3"/>
    <property type="match status" value="1"/>
</dbReference>
<keyword evidence="19" id="KW-1185">Reference proteome</keyword>
<evidence type="ECO:0000259" key="17">
    <source>
        <dbReference type="PROSITE" id="PS50802"/>
    </source>
</evidence>
<evidence type="ECO:0000256" key="14">
    <source>
        <dbReference type="ARBA" id="ARBA00022833"/>
    </source>
</evidence>
<dbReference type="PANTHER" id="PTHR13367">
    <property type="entry name" value="UBIQUITIN THIOESTERASE"/>
    <property type="match status" value="1"/>
</dbReference>
<dbReference type="GO" id="GO:0035523">
    <property type="term" value="P:protein K29-linked deubiquitination"/>
    <property type="evidence" value="ECO:0007669"/>
    <property type="project" value="TreeGrafter"/>
</dbReference>
<feature type="transmembrane region" description="Helical" evidence="16">
    <location>
        <begin position="28"/>
        <end position="44"/>
    </location>
</feature>
<keyword evidence="13" id="KW-0788">Thiol protease</keyword>
<evidence type="ECO:0000256" key="10">
    <source>
        <dbReference type="ARBA" id="ARBA00022771"/>
    </source>
</evidence>
<dbReference type="GO" id="GO:0016477">
    <property type="term" value="P:cell migration"/>
    <property type="evidence" value="ECO:0007669"/>
    <property type="project" value="TreeGrafter"/>
</dbReference>
<keyword evidence="16" id="KW-0472">Membrane</keyword>
<dbReference type="GO" id="GO:0004843">
    <property type="term" value="F:cysteine-type deubiquitinase activity"/>
    <property type="evidence" value="ECO:0007669"/>
    <property type="project" value="UniProtKB-EC"/>
</dbReference>
<dbReference type="GO" id="GO:0007010">
    <property type="term" value="P:cytoskeleton organization"/>
    <property type="evidence" value="ECO:0007669"/>
    <property type="project" value="TreeGrafter"/>
</dbReference>
<dbReference type="Pfam" id="PF02338">
    <property type="entry name" value="OTU"/>
    <property type="match status" value="1"/>
</dbReference>
<dbReference type="Ensembl" id="ENSSGRT00000052670.1">
    <property type="protein sequence ID" value="ENSSGRP00000049295.1"/>
    <property type="gene ID" value="ENSSGRG00000026141.1"/>
</dbReference>
<reference evidence="18" key="1">
    <citation type="submission" date="2025-08" db="UniProtKB">
        <authorList>
            <consortium name="Ensembl"/>
        </authorList>
    </citation>
    <scope>IDENTIFICATION</scope>
</reference>
<comment type="subcellular location">
    <subcellularLocation>
        <location evidence="3">Cytoplasm</location>
    </subcellularLocation>
    <subcellularLocation>
        <location evidence="2">Nucleus</location>
    </subcellularLocation>
</comment>